<dbReference type="EMBL" id="JAUZVZ010000006">
    <property type="protein sequence ID" value="MDP4535578.1"/>
    <property type="molecule type" value="Genomic_DNA"/>
</dbReference>
<reference evidence="1 2" key="1">
    <citation type="submission" date="2023-08" db="EMBL/GenBank/DDBJ databases">
        <authorList>
            <person name="Joshi A."/>
            <person name="Thite S."/>
        </authorList>
    </citation>
    <scope>NUCLEOTIDE SEQUENCE [LARGE SCALE GENOMIC DNA]</scope>
    <source>
        <strain evidence="1 2">AC40</strain>
    </source>
</reference>
<evidence type="ECO:0008006" key="3">
    <source>
        <dbReference type="Google" id="ProtNLM"/>
    </source>
</evidence>
<comment type="caution">
    <text evidence="1">The sequence shown here is derived from an EMBL/GenBank/DDBJ whole genome shotgun (WGS) entry which is preliminary data.</text>
</comment>
<evidence type="ECO:0000313" key="1">
    <source>
        <dbReference type="EMBL" id="MDP4535578.1"/>
    </source>
</evidence>
<name>A0ABT9GWY9_9GAMM</name>
<accession>A0ABT9GWY9</accession>
<evidence type="ECO:0000313" key="2">
    <source>
        <dbReference type="Proteomes" id="UP001231616"/>
    </source>
</evidence>
<gene>
    <name evidence="1" type="ORF">Q3O60_05215</name>
</gene>
<organism evidence="1 2">
    <name type="scientific">Alkalimonas collagenimarina</name>
    <dbReference type="NCBI Taxonomy" id="400390"/>
    <lineage>
        <taxon>Bacteria</taxon>
        <taxon>Pseudomonadati</taxon>
        <taxon>Pseudomonadota</taxon>
        <taxon>Gammaproteobacteria</taxon>
        <taxon>Alkalimonas</taxon>
    </lineage>
</organism>
<dbReference type="Proteomes" id="UP001231616">
    <property type="component" value="Unassembled WGS sequence"/>
</dbReference>
<protein>
    <recommendedName>
        <fullName evidence="3">Lipoprotein</fullName>
    </recommendedName>
</protein>
<keyword evidence="2" id="KW-1185">Reference proteome</keyword>
<sequence>MFLVSLADCQAGYPDYLVFQVVGQVGYPDYQAYSYYRSSLV</sequence>
<dbReference type="RefSeq" id="WP_305892848.1">
    <property type="nucleotide sequence ID" value="NZ_JAUZVZ010000006.1"/>
</dbReference>
<proteinExistence type="predicted"/>